<reference evidence="3" key="1">
    <citation type="submission" date="2025-08" db="UniProtKB">
        <authorList>
            <consortium name="RefSeq"/>
        </authorList>
    </citation>
    <scope>IDENTIFICATION</scope>
</reference>
<comment type="subunit">
    <text evidence="1">Component of the oligosaccharyltransferase (OST) complex.</text>
</comment>
<dbReference type="OrthoDB" id="432292at2759"/>
<dbReference type="RefSeq" id="XP_016500596.1">
    <property type="nucleotide sequence ID" value="XM_016645110.1"/>
</dbReference>
<dbReference type="AlphaFoldDB" id="A0A1S4CHX5"/>
<accession>A0A1S4CHX5</accession>
<dbReference type="PaxDb" id="4097-A0A1S4CHX5"/>
<evidence type="ECO:0000313" key="3">
    <source>
        <dbReference type="RefSeq" id="XP_016500596.1"/>
    </source>
</evidence>
<protein>
    <recommendedName>
        <fullName evidence="1">Dolichyl-diphosphooligosaccharide--protein glycosyltransferase subunit 2</fullName>
    </recommendedName>
    <alternativeName>
        <fullName evidence="1">Ribophorin-2</fullName>
    </alternativeName>
</protein>
<name>A0A1S4CHX5_TOBAC</name>
<dbReference type="Pfam" id="PF05817">
    <property type="entry name" value="Ribophorin_II"/>
    <property type="match status" value="1"/>
</dbReference>
<dbReference type="PANTHER" id="PTHR12640:SF3">
    <property type="entry name" value="DOLICHYL-DIPHOSPHOOLIGOSACCHARIDE--PROTEIN GLYCOSYLTRANSFERASE SUBUNIT 2"/>
    <property type="match status" value="1"/>
</dbReference>
<dbReference type="KEGG" id="nta:107819035"/>
<keyword evidence="1" id="KW-0256">Endoplasmic reticulum</keyword>
<comment type="similarity">
    <text evidence="1">Belongs to the SWP1 family.</text>
</comment>
<comment type="pathway">
    <text evidence="1">Protein modification; protein glycosylation.</text>
</comment>
<comment type="function">
    <text evidence="1">Subunit of the oligosaccharyl transferase (OST) complex that catalyzes the initial transfer of a defined glycan (Glc(3)Man(9)GlcNAc(2) in eukaryotes) from the lipid carrier dolichol-pyrophosphate to an asparagine residue within an Asn-X-Ser/Thr consensus motif in nascent polypeptide chains, the first step in protein N-glycosylation. N-glycosylation occurs cotranslationally and the complex associates with the Sec61 complex at the channel-forming translocon complex that mediates protein translocation across the endoplasmic reticulum (ER). All subunits are required for a maximal enzyme activity.</text>
</comment>
<dbReference type="UniPathway" id="UPA00378"/>
<dbReference type="InterPro" id="IPR055373">
    <property type="entry name" value="Ribophorin_II_N"/>
</dbReference>
<gene>
    <name evidence="3" type="primary">LOC107819035</name>
</gene>
<sequence>MGKVLGFFIPAMCTLICETTIFKPISDSHRSAALDLLTPKDGSFESLEVTYKALRSFEVLGTGKQPGIKAVICKSVVDTLRSPSSASKDLFQALRVNRILKCELNNEALAGIASRLKDNVNSGGSVGSLVLIEGQASKVDVHLGGADSVFRAIKALSQSDGRWRYSSNDPESSTFAAGIALESLAGVVSLASSEIDNSLSVFEFPVPIQGFGSQFRHFSPTIVALLFRLICNFQFCSSIKDSSSLELNF</sequence>
<evidence type="ECO:0000259" key="2">
    <source>
        <dbReference type="Pfam" id="PF05817"/>
    </source>
</evidence>
<organism evidence="3">
    <name type="scientific">Nicotiana tabacum</name>
    <name type="common">Common tobacco</name>
    <dbReference type="NCBI Taxonomy" id="4097"/>
    <lineage>
        <taxon>Eukaryota</taxon>
        <taxon>Viridiplantae</taxon>
        <taxon>Streptophyta</taxon>
        <taxon>Embryophyta</taxon>
        <taxon>Tracheophyta</taxon>
        <taxon>Spermatophyta</taxon>
        <taxon>Magnoliopsida</taxon>
        <taxon>eudicotyledons</taxon>
        <taxon>Gunneridae</taxon>
        <taxon>Pentapetalae</taxon>
        <taxon>asterids</taxon>
        <taxon>lamiids</taxon>
        <taxon>Solanales</taxon>
        <taxon>Solanaceae</taxon>
        <taxon>Nicotianoideae</taxon>
        <taxon>Nicotianeae</taxon>
        <taxon>Nicotiana</taxon>
    </lineage>
</organism>
<evidence type="ECO:0000256" key="1">
    <source>
        <dbReference type="RuleBase" id="RU366029"/>
    </source>
</evidence>
<dbReference type="GO" id="GO:0008250">
    <property type="term" value="C:oligosaccharyltransferase complex"/>
    <property type="evidence" value="ECO:0007669"/>
    <property type="project" value="UniProtKB-UniRule"/>
</dbReference>
<proteinExistence type="inferred from homology"/>
<dbReference type="InterPro" id="IPR008814">
    <property type="entry name" value="Swp1"/>
</dbReference>
<dbReference type="PANTHER" id="PTHR12640">
    <property type="entry name" value="RIBOPHORIN II"/>
    <property type="match status" value="1"/>
</dbReference>
<comment type="subcellular location">
    <subcellularLocation>
        <location evidence="1">Endoplasmic reticulum membrane</location>
        <topology evidence="1">Multi-pass membrane protein</topology>
    </subcellularLocation>
</comment>
<dbReference type="STRING" id="4097.A0A1S4CHX5"/>
<dbReference type="GO" id="GO:0006487">
    <property type="term" value="P:protein N-linked glycosylation"/>
    <property type="evidence" value="ECO:0007669"/>
    <property type="project" value="UniProtKB-UniRule"/>
</dbReference>
<feature type="domain" description="Ribophorin II N-terminal" evidence="2">
    <location>
        <begin position="25"/>
        <end position="198"/>
    </location>
</feature>